<dbReference type="InterPro" id="IPR003311">
    <property type="entry name" value="AUX_IAA"/>
</dbReference>
<dbReference type="GO" id="GO:0006355">
    <property type="term" value="P:regulation of DNA-templated transcription"/>
    <property type="evidence" value="ECO:0007669"/>
    <property type="project" value="InterPro"/>
</dbReference>
<accession>A0AAD8K5J7</accession>
<comment type="caution">
    <text evidence="10">The sequence shown here is derived from an EMBL/GenBank/DDBJ whole genome shotgun (WGS) entry which is preliminary data.</text>
</comment>
<organism evidence="10 11">
    <name type="scientific">Tagetes erecta</name>
    <name type="common">African marigold</name>
    <dbReference type="NCBI Taxonomy" id="13708"/>
    <lineage>
        <taxon>Eukaryota</taxon>
        <taxon>Viridiplantae</taxon>
        <taxon>Streptophyta</taxon>
        <taxon>Embryophyta</taxon>
        <taxon>Tracheophyta</taxon>
        <taxon>Spermatophyta</taxon>
        <taxon>Magnoliopsida</taxon>
        <taxon>eudicotyledons</taxon>
        <taxon>Gunneridae</taxon>
        <taxon>Pentapetalae</taxon>
        <taxon>asterids</taxon>
        <taxon>campanulids</taxon>
        <taxon>Asterales</taxon>
        <taxon>Asteraceae</taxon>
        <taxon>Asteroideae</taxon>
        <taxon>Heliantheae alliance</taxon>
        <taxon>Tageteae</taxon>
        <taxon>Tagetes</taxon>
    </lineage>
</organism>
<dbReference type="InterPro" id="IPR033389">
    <property type="entry name" value="AUX/IAA_dom"/>
</dbReference>
<keyword evidence="7 8" id="KW-0927">Auxin signaling pathway</keyword>
<dbReference type="GO" id="GO:0005634">
    <property type="term" value="C:nucleus"/>
    <property type="evidence" value="ECO:0007669"/>
    <property type="project" value="UniProtKB-SubCell"/>
</dbReference>
<comment type="subunit">
    <text evidence="8">Homodimers and heterodimers.</text>
</comment>
<keyword evidence="11" id="KW-1185">Reference proteome</keyword>
<dbReference type="PROSITE" id="PS51745">
    <property type="entry name" value="PB1"/>
    <property type="match status" value="1"/>
</dbReference>
<evidence type="ECO:0000313" key="10">
    <source>
        <dbReference type="EMBL" id="KAK1416825.1"/>
    </source>
</evidence>
<dbReference type="PANTHER" id="PTHR31734:SF87">
    <property type="entry name" value="AUXIN-RESPONSIVE PROTEIN IAA5"/>
    <property type="match status" value="1"/>
</dbReference>
<gene>
    <name evidence="10" type="ORF">QVD17_25942</name>
</gene>
<evidence type="ECO:0000256" key="6">
    <source>
        <dbReference type="ARBA" id="ARBA00023242"/>
    </source>
</evidence>
<feature type="domain" description="PB1" evidence="9">
    <location>
        <begin position="82"/>
        <end position="161"/>
    </location>
</feature>
<evidence type="ECO:0000256" key="1">
    <source>
        <dbReference type="ARBA" id="ARBA00004123"/>
    </source>
</evidence>
<keyword evidence="4 8" id="KW-0805">Transcription regulation</keyword>
<evidence type="ECO:0000256" key="4">
    <source>
        <dbReference type="ARBA" id="ARBA00023015"/>
    </source>
</evidence>
<name>A0AAD8K5J7_TARER</name>
<evidence type="ECO:0000256" key="2">
    <source>
        <dbReference type="ARBA" id="ARBA00006728"/>
    </source>
</evidence>
<evidence type="ECO:0000256" key="3">
    <source>
        <dbReference type="ARBA" id="ARBA00022491"/>
    </source>
</evidence>
<evidence type="ECO:0000256" key="7">
    <source>
        <dbReference type="ARBA" id="ARBA00023294"/>
    </source>
</evidence>
<reference evidence="10" key="1">
    <citation type="journal article" date="2023" name="bioRxiv">
        <title>Improved chromosome-level genome assembly for marigold (Tagetes erecta).</title>
        <authorList>
            <person name="Jiang F."/>
            <person name="Yuan L."/>
            <person name="Wang S."/>
            <person name="Wang H."/>
            <person name="Xu D."/>
            <person name="Wang A."/>
            <person name="Fan W."/>
        </authorList>
    </citation>
    <scope>NUCLEOTIDE SEQUENCE</scope>
    <source>
        <strain evidence="10">WSJ</strain>
        <tissue evidence="10">Leaf</tissue>
    </source>
</reference>
<dbReference type="Gene3D" id="3.10.20.90">
    <property type="entry name" value="Phosphatidylinositol 3-kinase Catalytic Subunit, Chain A, domain 1"/>
    <property type="match status" value="1"/>
</dbReference>
<dbReference type="SUPFAM" id="SSF54277">
    <property type="entry name" value="CAD &amp; PB1 domains"/>
    <property type="match status" value="1"/>
</dbReference>
<evidence type="ECO:0000313" key="11">
    <source>
        <dbReference type="Proteomes" id="UP001229421"/>
    </source>
</evidence>
<comment type="similarity">
    <text evidence="2 8">Belongs to the Aux/IAA family.</text>
</comment>
<dbReference type="GO" id="GO:0009734">
    <property type="term" value="P:auxin-activated signaling pathway"/>
    <property type="evidence" value="ECO:0007669"/>
    <property type="project" value="UniProtKB-UniRule"/>
</dbReference>
<evidence type="ECO:0000256" key="8">
    <source>
        <dbReference type="RuleBase" id="RU004549"/>
    </source>
</evidence>
<comment type="function">
    <text evidence="8">Aux/IAA proteins are short-lived transcriptional factors that function as repressors of early auxin response genes at low auxin concentrations.</text>
</comment>
<comment type="subcellular location">
    <subcellularLocation>
        <location evidence="1 8">Nucleus</location>
    </subcellularLocation>
</comment>
<evidence type="ECO:0000259" key="9">
    <source>
        <dbReference type="PROSITE" id="PS51745"/>
    </source>
</evidence>
<dbReference type="Pfam" id="PF02309">
    <property type="entry name" value="AUX_IAA"/>
    <property type="match status" value="2"/>
</dbReference>
<dbReference type="AlphaFoldDB" id="A0AAD8K5J7"/>
<keyword evidence="3 8" id="KW-0678">Repressor</keyword>
<dbReference type="Proteomes" id="UP001229421">
    <property type="component" value="Unassembled WGS sequence"/>
</dbReference>
<dbReference type="InterPro" id="IPR053793">
    <property type="entry name" value="PB1-like"/>
</dbReference>
<keyword evidence="5 8" id="KW-0804">Transcription</keyword>
<sequence>MAREDEYGLEITELRLGLPDDRKDKKRLFMDIIRGGDDVDHQYFSSANCKGDNIDGGGKHRNMEVAVGWPPVCSFRMKTILKMYVKVSMDGAPFLRKIDINAFKGYSDFVIALANLFALGDESDCEYTPIYEDKNGEWMLVGFVPWEIFTETCKRLRMKKRVLDGGLETKNLMRKTDRMYV</sequence>
<dbReference type="EMBL" id="JAUHHV010000007">
    <property type="protein sequence ID" value="KAK1416825.1"/>
    <property type="molecule type" value="Genomic_DNA"/>
</dbReference>
<dbReference type="PANTHER" id="PTHR31734">
    <property type="entry name" value="AUXIN-RESPONSIVE PROTEIN IAA17"/>
    <property type="match status" value="1"/>
</dbReference>
<proteinExistence type="inferred from homology"/>
<protein>
    <recommendedName>
        <fullName evidence="8">Auxin-responsive protein</fullName>
    </recommendedName>
</protein>
<keyword evidence="6 8" id="KW-0539">Nucleus</keyword>
<evidence type="ECO:0000256" key="5">
    <source>
        <dbReference type="ARBA" id="ARBA00023163"/>
    </source>
</evidence>